<evidence type="ECO:0000256" key="9">
    <source>
        <dbReference type="HAMAP-Rule" id="MF_00067"/>
    </source>
</evidence>
<dbReference type="Pfam" id="PF13580">
    <property type="entry name" value="SIS_2"/>
    <property type="match status" value="1"/>
</dbReference>
<evidence type="ECO:0000256" key="2">
    <source>
        <dbReference type="ARBA" id="ARBA00004496"/>
    </source>
</evidence>
<keyword evidence="4 9" id="KW-0963">Cytoplasm</keyword>
<feature type="binding site" evidence="9">
    <location>
        <begin position="126"/>
        <end position="128"/>
    </location>
    <ligand>
        <name>substrate</name>
    </ligand>
</feature>
<keyword evidence="7 9" id="KW-0413">Isomerase</keyword>
<name>A0A537LK97_9BACT</name>
<reference evidence="11 12" key="1">
    <citation type="journal article" date="2019" name="Nat. Microbiol.">
        <title>Mediterranean grassland soil C-N compound turnover is dependent on rainfall and depth, and is mediated by genomically divergent microorganisms.</title>
        <authorList>
            <person name="Diamond S."/>
            <person name="Andeer P.F."/>
            <person name="Li Z."/>
            <person name="Crits-Christoph A."/>
            <person name="Burstein D."/>
            <person name="Anantharaman K."/>
            <person name="Lane K.R."/>
            <person name="Thomas B.C."/>
            <person name="Pan C."/>
            <person name="Northen T.R."/>
            <person name="Banfield J.F."/>
        </authorList>
    </citation>
    <scope>NUCLEOTIDE SEQUENCE [LARGE SCALE GENOMIC DNA]</scope>
    <source>
        <strain evidence="11">NP_1</strain>
    </source>
</reference>
<gene>
    <name evidence="9" type="primary">gmhA</name>
    <name evidence="11" type="ORF">E6G98_12225</name>
</gene>
<dbReference type="Gene3D" id="3.40.50.10490">
    <property type="entry name" value="Glucose-6-phosphate isomerase like protein, domain 1"/>
    <property type="match status" value="1"/>
</dbReference>
<dbReference type="GO" id="GO:0005975">
    <property type="term" value="P:carbohydrate metabolic process"/>
    <property type="evidence" value="ECO:0007669"/>
    <property type="project" value="UniProtKB-UniRule"/>
</dbReference>
<sequence length="204" mass="21784">MRRSSGLVSTVARDYLLGSAAVKHDVAERCLGTIVAAAELISKTFRAEGKLLLCGNGGSAADCQHMAGELVNRLTVDFPRPALPAIALTTDTSVLTAFANDFGFDGVFERQVQALGRPGDLLLGISTSGSSTNVIRAVVAARAIGMNTMALTGTRGRLKELVDIAVAVPSDNPQHIQEAHLVIEHLLCYLLERDLFEQRRDGEQ</sequence>
<feature type="binding site" evidence="9">
    <location>
        <position position="177"/>
    </location>
    <ligand>
        <name>Zn(2+)</name>
        <dbReference type="ChEBI" id="CHEBI:29105"/>
    </ligand>
</feature>
<evidence type="ECO:0000256" key="4">
    <source>
        <dbReference type="ARBA" id="ARBA00022490"/>
    </source>
</evidence>
<dbReference type="PANTHER" id="PTHR30390:SF6">
    <property type="entry name" value="DNAA INITIATOR-ASSOCIATING PROTEIN DIAA"/>
    <property type="match status" value="1"/>
</dbReference>
<evidence type="ECO:0000256" key="6">
    <source>
        <dbReference type="ARBA" id="ARBA00022833"/>
    </source>
</evidence>
<feature type="binding site" evidence="9">
    <location>
        <position position="65"/>
    </location>
    <ligand>
        <name>Zn(2+)</name>
        <dbReference type="ChEBI" id="CHEBI:29105"/>
    </ligand>
</feature>
<dbReference type="EMBL" id="VBAI01000196">
    <property type="protein sequence ID" value="TMJ08416.1"/>
    <property type="molecule type" value="Genomic_DNA"/>
</dbReference>
<dbReference type="InterPro" id="IPR046348">
    <property type="entry name" value="SIS_dom_sf"/>
</dbReference>
<evidence type="ECO:0000313" key="11">
    <source>
        <dbReference type="EMBL" id="TMJ08416.1"/>
    </source>
</evidence>
<keyword evidence="6 9" id="KW-0862">Zinc</keyword>
<evidence type="ECO:0000256" key="5">
    <source>
        <dbReference type="ARBA" id="ARBA00022723"/>
    </source>
</evidence>
<comment type="miscellaneous">
    <text evidence="9">The reaction produces a racemic mixture of D-glycero-alpha-D-manno-heptose 7-phosphate and D-glycero-beta-D-manno-heptose 7-phosphate.</text>
</comment>
<dbReference type="CDD" id="cd05006">
    <property type="entry name" value="SIS_GmhA"/>
    <property type="match status" value="1"/>
</dbReference>
<dbReference type="AlphaFoldDB" id="A0A537LK97"/>
<dbReference type="Proteomes" id="UP000315217">
    <property type="component" value="Unassembled WGS sequence"/>
</dbReference>
<dbReference type="SUPFAM" id="SSF53697">
    <property type="entry name" value="SIS domain"/>
    <property type="match status" value="1"/>
</dbReference>
<accession>A0A537LK97</accession>
<comment type="catalytic activity">
    <reaction evidence="1 9">
        <text>2 D-sedoheptulose 7-phosphate = D-glycero-alpha-D-manno-heptose 7-phosphate + D-glycero-beta-D-manno-heptose 7-phosphate</text>
        <dbReference type="Rhea" id="RHEA:27489"/>
        <dbReference type="ChEBI" id="CHEBI:57483"/>
        <dbReference type="ChEBI" id="CHEBI:60203"/>
        <dbReference type="ChEBI" id="CHEBI:60204"/>
        <dbReference type="EC" id="5.3.1.28"/>
    </reaction>
</comment>
<dbReference type="GO" id="GO:0008270">
    <property type="term" value="F:zinc ion binding"/>
    <property type="evidence" value="ECO:0007669"/>
    <property type="project" value="UniProtKB-UniRule"/>
</dbReference>
<evidence type="ECO:0000256" key="7">
    <source>
        <dbReference type="ARBA" id="ARBA00023235"/>
    </source>
</evidence>
<feature type="binding site" evidence="9">
    <location>
        <begin position="56"/>
        <end position="58"/>
    </location>
    <ligand>
        <name>substrate</name>
    </ligand>
</feature>
<comment type="caution">
    <text evidence="11">The sequence shown here is derived from an EMBL/GenBank/DDBJ whole genome shotgun (WGS) entry which is preliminary data.</text>
</comment>
<dbReference type="GO" id="GO:0005737">
    <property type="term" value="C:cytoplasm"/>
    <property type="evidence" value="ECO:0007669"/>
    <property type="project" value="UniProtKB-SubCell"/>
</dbReference>
<comment type="similarity">
    <text evidence="3 9">Belongs to the SIS family. GmhA subfamily.</text>
</comment>
<comment type="pathway">
    <text evidence="9">Carbohydrate biosynthesis; D-glycero-D-manno-heptose 7-phosphate biosynthesis; D-glycero-alpha-D-manno-heptose 7-phosphate and D-glycero-beta-D-manno-heptose 7-phosphate from sedoheptulose 7-phosphate: step 1/1.</text>
</comment>
<evidence type="ECO:0000313" key="12">
    <source>
        <dbReference type="Proteomes" id="UP000315217"/>
    </source>
</evidence>
<dbReference type="HAMAP" id="MF_00067">
    <property type="entry name" value="GmhA"/>
    <property type="match status" value="1"/>
</dbReference>
<proteinExistence type="inferred from homology"/>
<feature type="binding site" evidence="9">
    <location>
        <position position="177"/>
    </location>
    <ligand>
        <name>substrate</name>
    </ligand>
</feature>
<dbReference type="GO" id="GO:2001061">
    <property type="term" value="P:D-glycero-D-manno-heptose 7-phosphate biosynthetic process"/>
    <property type="evidence" value="ECO:0007669"/>
    <property type="project" value="UniProtKB-UniPathway"/>
</dbReference>
<feature type="binding site" evidence="9">
    <location>
        <position position="69"/>
    </location>
    <ligand>
        <name>substrate</name>
    </ligand>
</feature>
<keyword evidence="5 9" id="KW-0479">Metal-binding</keyword>
<organism evidence="11 12">
    <name type="scientific">Candidatus Segetimicrobium genomatis</name>
    <dbReference type="NCBI Taxonomy" id="2569760"/>
    <lineage>
        <taxon>Bacteria</taxon>
        <taxon>Bacillati</taxon>
        <taxon>Candidatus Sysuimicrobiota</taxon>
        <taxon>Candidatus Sysuimicrobiia</taxon>
        <taxon>Candidatus Sysuimicrobiales</taxon>
        <taxon>Candidatus Segetimicrobiaceae</taxon>
        <taxon>Candidatus Segetimicrobium</taxon>
    </lineage>
</organism>
<keyword evidence="8 9" id="KW-0119">Carbohydrate metabolism</keyword>
<feature type="binding site" evidence="9">
    <location>
        <position position="69"/>
    </location>
    <ligand>
        <name>Zn(2+)</name>
        <dbReference type="ChEBI" id="CHEBI:29105"/>
    </ligand>
</feature>
<dbReference type="PROSITE" id="PS51464">
    <property type="entry name" value="SIS"/>
    <property type="match status" value="1"/>
</dbReference>
<dbReference type="PANTHER" id="PTHR30390">
    <property type="entry name" value="SEDOHEPTULOSE 7-PHOSPHATE ISOMERASE / DNAA INITIATOR-ASSOCIATING FACTOR FOR REPLICATION INITIATION"/>
    <property type="match status" value="1"/>
</dbReference>
<evidence type="ECO:0000259" key="10">
    <source>
        <dbReference type="PROSITE" id="PS51464"/>
    </source>
</evidence>
<comment type="cofactor">
    <cofactor evidence="9">
        <name>Zn(2+)</name>
        <dbReference type="ChEBI" id="CHEBI:29105"/>
    </cofactor>
    <text evidence="9">Binds 1 zinc ion per subunit.</text>
</comment>
<evidence type="ECO:0000256" key="8">
    <source>
        <dbReference type="ARBA" id="ARBA00023277"/>
    </source>
</evidence>
<feature type="binding site" evidence="9">
    <location>
        <position position="131"/>
    </location>
    <ligand>
        <name>substrate</name>
    </ligand>
</feature>
<dbReference type="InterPro" id="IPR004515">
    <property type="entry name" value="Phosphoheptose_Isoase"/>
</dbReference>
<evidence type="ECO:0000256" key="3">
    <source>
        <dbReference type="ARBA" id="ARBA00009894"/>
    </source>
</evidence>
<dbReference type="InterPro" id="IPR035461">
    <property type="entry name" value="GmhA/DiaA"/>
</dbReference>
<dbReference type="GO" id="GO:0097367">
    <property type="term" value="F:carbohydrate derivative binding"/>
    <property type="evidence" value="ECO:0007669"/>
    <property type="project" value="InterPro"/>
</dbReference>
<feature type="binding site" evidence="9">
    <location>
        <begin position="100"/>
        <end position="101"/>
    </location>
    <ligand>
        <name>substrate</name>
    </ligand>
</feature>
<comment type="subcellular location">
    <subcellularLocation>
        <location evidence="2 9">Cytoplasm</location>
    </subcellularLocation>
</comment>
<dbReference type="InterPro" id="IPR001347">
    <property type="entry name" value="SIS_dom"/>
</dbReference>
<feature type="binding site" evidence="9">
    <location>
        <position position="185"/>
    </location>
    <ligand>
        <name>Zn(2+)</name>
        <dbReference type="ChEBI" id="CHEBI:29105"/>
    </ligand>
</feature>
<dbReference type="GO" id="GO:0008968">
    <property type="term" value="F:D-sedoheptulose 7-phosphate isomerase activity"/>
    <property type="evidence" value="ECO:0007669"/>
    <property type="project" value="UniProtKB-UniRule"/>
</dbReference>
<evidence type="ECO:0000256" key="1">
    <source>
        <dbReference type="ARBA" id="ARBA00000348"/>
    </source>
</evidence>
<protein>
    <recommendedName>
        <fullName evidence="9">Phosphoheptose isomerase</fullName>
        <ecNumber evidence="9">5.3.1.28</ecNumber>
    </recommendedName>
    <alternativeName>
        <fullName evidence="9">Sedoheptulose 7-phosphate isomerase</fullName>
    </alternativeName>
</protein>
<dbReference type="UniPathway" id="UPA00041">
    <property type="reaction ID" value="UER00436"/>
</dbReference>
<dbReference type="InterPro" id="IPR050099">
    <property type="entry name" value="SIS_GmhA/DiaA_subfam"/>
</dbReference>
<dbReference type="EC" id="5.3.1.28" evidence="9"/>
<comment type="function">
    <text evidence="9">Catalyzes the isomerization of sedoheptulose 7-phosphate in D-glycero-D-manno-heptose 7-phosphate.</text>
</comment>
<feature type="domain" description="SIS" evidence="10">
    <location>
        <begin position="41"/>
        <end position="197"/>
    </location>
</feature>